<evidence type="ECO:0000259" key="2">
    <source>
        <dbReference type="Pfam" id="PF06863"/>
    </source>
</evidence>
<dbReference type="Gene3D" id="2.60.40.1610">
    <property type="entry name" value="Domain of unknown function DUF1254"/>
    <property type="match status" value="1"/>
</dbReference>
<dbReference type="Pfam" id="PF06742">
    <property type="entry name" value="DUF1214"/>
    <property type="match status" value="1"/>
</dbReference>
<evidence type="ECO:0000313" key="3">
    <source>
        <dbReference type="EMBL" id="OHV45471.1"/>
    </source>
</evidence>
<dbReference type="PANTHER" id="PTHR36509:SF2">
    <property type="entry name" value="BLL3101 PROTEIN"/>
    <property type="match status" value="1"/>
</dbReference>
<gene>
    <name evidence="3" type="ORF">BBK14_30360</name>
</gene>
<dbReference type="InterPro" id="IPR037049">
    <property type="entry name" value="DUF1214_C_sf"/>
</dbReference>
<dbReference type="EMBL" id="MAXA01000009">
    <property type="protein sequence ID" value="OHV45471.1"/>
    <property type="molecule type" value="Genomic_DNA"/>
</dbReference>
<organism evidence="3 4">
    <name type="scientific">Parafrankia soli</name>
    <dbReference type="NCBI Taxonomy" id="2599596"/>
    <lineage>
        <taxon>Bacteria</taxon>
        <taxon>Bacillati</taxon>
        <taxon>Actinomycetota</taxon>
        <taxon>Actinomycetes</taxon>
        <taxon>Frankiales</taxon>
        <taxon>Frankiaceae</taxon>
        <taxon>Parafrankia</taxon>
    </lineage>
</organism>
<feature type="domain" description="DUF1214" evidence="1">
    <location>
        <begin position="310"/>
        <end position="418"/>
    </location>
</feature>
<evidence type="ECO:0000259" key="1">
    <source>
        <dbReference type="Pfam" id="PF06742"/>
    </source>
</evidence>
<sequence>MDTSEGTPAPAGSMEDTAADGYVYGYSPVAMARTRAAHVCRGGTNTLLNVPILSTPLSRSVVAPNVDTLYSVAWLDLRGGPVSLTLPDTTDRYVVFEILDIYSNVFADIGTRLNGSQPGTYLITPPGWSGTAPEGTTIVAAPTWDVWALGRTLVDGDDDLPAARAVQGQYTVAATDLAETGPTPPALPAVDCASPPDPQTPYDGGAAFFDELAAVLAADPPPAADDPALASLASIGVVPGSTPSAGDPATVAALSAGVTAGEAEVQAAAEDALVPSGTWQGSFNGGTYGTDYLLRSAVAVVGLGANVPQESLYYWSGPDIDGEPLTGAHTYRMHFAVGELPPIEAAGFWSVTMYDDEMFLVPNALRRYALGDRSDLTVNPDGSIDIYLAATAPAGHTDNWLPAPDGPFNLMIRAYIPTEPALTNTWHPPAIEQISIHAAARGPSPQTP</sequence>
<protein>
    <recommendedName>
        <fullName evidence="5">DUF1254 domain-containing protein</fullName>
    </recommendedName>
</protein>
<keyword evidence="4" id="KW-1185">Reference proteome</keyword>
<dbReference type="Pfam" id="PF06863">
    <property type="entry name" value="DUF1254"/>
    <property type="match status" value="1"/>
</dbReference>
<name>A0A1S1RI75_9ACTN</name>
<dbReference type="Gene3D" id="1.10.3360.10">
    <property type="entry name" value="VPA0735-like domain"/>
    <property type="match status" value="1"/>
</dbReference>
<dbReference type="Proteomes" id="UP000179769">
    <property type="component" value="Unassembled WGS sequence"/>
</dbReference>
<accession>A0A1S1RI75</accession>
<dbReference type="Gene3D" id="2.60.120.600">
    <property type="entry name" value="Domain of unknown function DUF1214, C-terminal domain"/>
    <property type="match status" value="1"/>
</dbReference>
<evidence type="ECO:0000313" key="4">
    <source>
        <dbReference type="Proteomes" id="UP000179769"/>
    </source>
</evidence>
<dbReference type="InterPro" id="IPR037050">
    <property type="entry name" value="DUF1254_sf"/>
</dbReference>
<dbReference type="OrthoDB" id="40820at2"/>
<comment type="caution">
    <text evidence="3">The sequence shown here is derived from an EMBL/GenBank/DDBJ whole genome shotgun (WGS) entry which is preliminary data.</text>
</comment>
<reference evidence="4" key="1">
    <citation type="submission" date="2016-07" db="EMBL/GenBank/DDBJ databases">
        <title>Frankia sp. NRRL B-16219 Genome sequencing.</title>
        <authorList>
            <person name="Ghodhbane-Gtari F."/>
            <person name="Swanson E."/>
            <person name="Gueddou A."/>
            <person name="Louati M."/>
            <person name="Nouioui I."/>
            <person name="Hezbri K."/>
            <person name="Abebe-Akele F."/>
            <person name="Simpson S."/>
            <person name="Morris K."/>
            <person name="Thomas K."/>
            <person name="Gtari M."/>
            <person name="Tisa L.S."/>
        </authorList>
    </citation>
    <scope>NUCLEOTIDE SEQUENCE [LARGE SCALE GENOMIC DNA]</scope>
    <source>
        <strain evidence="4">NRRL B-16219</strain>
    </source>
</reference>
<dbReference type="SUPFAM" id="SSF160935">
    <property type="entry name" value="VPA0735-like"/>
    <property type="match status" value="1"/>
</dbReference>
<dbReference type="PANTHER" id="PTHR36509">
    <property type="entry name" value="BLL3101 PROTEIN"/>
    <property type="match status" value="1"/>
</dbReference>
<dbReference type="InterPro" id="IPR010679">
    <property type="entry name" value="DUF1254"/>
</dbReference>
<feature type="domain" description="DUF1254" evidence="2">
    <location>
        <begin position="45"/>
        <end position="172"/>
    </location>
</feature>
<proteinExistence type="predicted"/>
<evidence type="ECO:0008006" key="5">
    <source>
        <dbReference type="Google" id="ProtNLM"/>
    </source>
</evidence>
<dbReference type="AlphaFoldDB" id="A0A1S1RI75"/>
<dbReference type="InterPro" id="IPR010621">
    <property type="entry name" value="DUF1214"/>
</dbReference>